<dbReference type="Pfam" id="PF06032">
    <property type="entry name" value="S-Me-THD_N"/>
    <property type="match status" value="1"/>
</dbReference>
<accession>A0A1X2FG75</accession>
<evidence type="ECO:0000259" key="2">
    <source>
        <dbReference type="Pfam" id="PF20906"/>
    </source>
</evidence>
<dbReference type="Pfam" id="PF20906">
    <property type="entry name" value="S-Me-THD_C"/>
    <property type="match status" value="1"/>
</dbReference>
<dbReference type="InterPro" id="IPR010318">
    <property type="entry name" value="S-Me-THD_N"/>
</dbReference>
<dbReference type="SUPFAM" id="SSF160991">
    <property type="entry name" value="CV3147-like"/>
    <property type="match status" value="1"/>
</dbReference>
<dbReference type="EMBL" id="LQQA01000007">
    <property type="protein sequence ID" value="ORX17443.1"/>
    <property type="molecule type" value="Genomic_DNA"/>
</dbReference>
<dbReference type="AlphaFoldDB" id="A0A1X2FG75"/>
<dbReference type="InterPro" id="IPR024071">
    <property type="entry name" value="S-Me-THD_C_sf"/>
</dbReference>
<name>A0A1X2FG75_9MYCO</name>
<proteinExistence type="predicted"/>
<dbReference type="InterPro" id="IPR027479">
    <property type="entry name" value="S-Me-THD_N_sf"/>
</dbReference>
<protein>
    <recommendedName>
        <fullName evidence="5">Hydantoinase</fullName>
    </recommendedName>
</protein>
<dbReference type="Proteomes" id="UP000193964">
    <property type="component" value="Unassembled WGS sequence"/>
</dbReference>
<dbReference type="OrthoDB" id="3170437at2"/>
<gene>
    <name evidence="3" type="ORF">AWC31_17195</name>
</gene>
<dbReference type="Gene3D" id="2.40.390.10">
    <property type="entry name" value="CV3147-like"/>
    <property type="match status" value="1"/>
</dbReference>
<evidence type="ECO:0000313" key="3">
    <source>
        <dbReference type="EMBL" id="ORX17443.1"/>
    </source>
</evidence>
<sequence>MRYIDESALVDIALGATVLGAGGGGDPYIGQLMAREQIRAHGDAPLVELDDLADDNRICFVAAIGAPGVLVEKLPRVQEAVSAVQALENFLGARFTHIAPIEAGGLNAVVPFSALSLGLPIVDADGMGRAFPALELVTPTLYGGSATPLSMTDEHGNAVVLTASSNQWAETLMRATTVASGCCNMTALYPMTGKQAKEWLIPGVITLAQDLGRLVRSSRAEHQSAADAVVTHRGGRILIEGKVTAVQRANSGGFTLGTVTLQGLDEWRGQEMTIHFQNENIVALRNGELVATVPDLIVMMTSDSGQPITAEEVKFGYRLCVLGLPCDDRWRSERGLALTGPRAFGYDADFRPVEEAKR</sequence>
<dbReference type="Gene3D" id="3.40.1610.10">
    <property type="entry name" value="CV3147-like domain"/>
    <property type="match status" value="1"/>
</dbReference>
<organism evidence="3 4">
    <name type="scientific">Mycolicibacterium wolinskyi</name>
    <dbReference type="NCBI Taxonomy" id="59750"/>
    <lineage>
        <taxon>Bacteria</taxon>
        <taxon>Bacillati</taxon>
        <taxon>Actinomycetota</taxon>
        <taxon>Actinomycetes</taxon>
        <taxon>Mycobacteriales</taxon>
        <taxon>Mycobacteriaceae</taxon>
        <taxon>Mycolicibacterium</taxon>
    </lineage>
</organism>
<reference evidence="3 4" key="1">
    <citation type="submission" date="2016-01" db="EMBL/GenBank/DDBJ databases">
        <title>The new phylogeny of the genus Mycobacterium.</title>
        <authorList>
            <person name="Tarcisio F."/>
            <person name="Conor M."/>
            <person name="Antonella G."/>
            <person name="Elisabetta G."/>
            <person name="Giulia F.S."/>
            <person name="Sara T."/>
            <person name="Anna F."/>
            <person name="Clotilde B."/>
            <person name="Roberto B."/>
            <person name="Veronica D.S."/>
            <person name="Fabio R."/>
            <person name="Monica P."/>
            <person name="Olivier J."/>
            <person name="Enrico T."/>
            <person name="Nicola S."/>
        </authorList>
    </citation>
    <scope>NUCLEOTIDE SEQUENCE [LARGE SCALE GENOMIC DNA]</scope>
    <source>
        <strain evidence="3 4">ATCC 700010</strain>
    </source>
</reference>
<dbReference type="RefSeq" id="WP_085143455.1">
    <property type="nucleotide sequence ID" value="NZ_JACKUA010000012.1"/>
</dbReference>
<comment type="caution">
    <text evidence="3">The sequence shown here is derived from an EMBL/GenBank/DDBJ whole genome shotgun (WGS) entry which is preliminary data.</text>
</comment>
<evidence type="ECO:0008006" key="5">
    <source>
        <dbReference type="Google" id="ProtNLM"/>
    </source>
</evidence>
<feature type="domain" description="S-Me-THD-like C-terminal" evidence="2">
    <location>
        <begin position="165"/>
        <end position="353"/>
    </location>
</feature>
<evidence type="ECO:0000259" key="1">
    <source>
        <dbReference type="Pfam" id="PF06032"/>
    </source>
</evidence>
<evidence type="ECO:0000313" key="4">
    <source>
        <dbReference type="Proteomes" id="UP000193964"/>
    </source>
</evidence>
<dbReference type="InterPro" id="IPR048350">
    <property type="entry name" value="S-Me-THD-like_C"/>
</dbReference>
<feature type="domain" description="S-Me-THD N-terminal" evidence="1">
    <location>
        <begin position="9"/>
        <end position="162"/>
    </location>
</feature>